<proteinExistence type="inferred from homology"/>
<dbReference type="PANTHER" id="PTHR18952:SF208">
    <property type="entry name" value="CARBONIC ANHYDRASE XA-RELATED"/>
    <property type="match status" value="1"/>
</dbReference>
<keyword evidence="5" id="KW-1185">Reference proteome</keyword>
<sequence length="372" mass="41678">DDSESLLHFNFKASFRSDKMISLLSVILLLFPLLSAMDSNNFWTYDVFAFGGPDFWGLVNKEWRMCKNGQAQSPINIDPSKLLFDPNLANVNMDDGIVDAVMENIGQMPMITVNSSGSHATINITGGPALPYKYRLSQIIVHFGAADGGEKGSEHTVDRVRFPAEIQLLAFNSDLYDNFTMAESQPRGLLAVAIIVDIGSTTHPELLRMTKASHGVTYKGNTVAMRKLRPAALLPKTNHFVTYEGSLTFPGCHETVTWIIMNNPIYITKQDLAQWNELQQTEKKSANAQPMQPIYRPLRALNGRLLRTNINVQFKSSDARVSCPAPVYSELGYRANARHNHTHHHSHKKNRREVEVPAEWTNEEVEITLGSL</sequence>
<evidence type="ECO:0000259" key="3">
    <source>
        <dbReference type="PROSITE" id="PS51144"/>
    </source>
</evidence>
<organism evidence="4 5">
    <name type="scientific">Pristionchus mayeri</name>
    <dbReference type="NCBI Taxonomy" id="1317129"/>
    <lineage>
        <taxon>Eukaryota</taxon>
        <taxon>Metazoa</taxon>
        <taxon>Ecdysozoa</taxon>
        <taxon>Nematoda</taxon>
        <taxon>Chromadorea</taxon>
        <taxon>Rhabditida</taxon>
        <taxon>Rhabditina</taxon>
        <taxon>Diplogasteromorpha</taxon>
        <taxon>Diplogasteroidea</taxon>
        <taxon>Neodiplogasteridae</taxon>
        <taxon>Pristionchus</taxon>
    </lineage>
</organism>
<reference evidence="5" key="1">
    <citation type="submission" date="2022-10" db="EMBL/GenBank/DDBJ databases">
        <title>Genome assembly of Pristionchus species.</title>
        <authorList>
            <person name="Yoshida K."/>
            <person name="Sommer R.J."/>
        </authorList>
    </citation>
    <scope>NUCLEOTIDE SEQUENCE [LARGE SCALE GENOMIC DNA]</scope>
    <source>
        <strain evidence="5">RS5460</strain>
    </source>
</reference>
<dbReference type="Gene3D" id="3.10.200.10">
    <property type="entry name" value="Alpha carbonic anhydrase"/>
    <property type="match status" value="1"/>
</dbReference>
<name>A0AAN5C6Q7_9BILA</name>
<dbReference type="InterPro" id="IPR001148">
    <property type="entry name" value="CA_dom"/>
</dbReference>
<feature type="transmembrane region" description="Helical" evidence="2">
    <location>
        <begin position="20"/>
        <end position="37"/>
    </location>
</feature>
<feature type="domain" description="Alpha-carbonic anhydrase" evidence="3">
    <location>
        <begin position="41"/>
        <end position="310"/>
    </location>
</feature>
<dbReference type="AlphaFoldDB" id="A0AAN5C6Q7"/>
<dbReference type="InterPro" id="IPR023561">
    <property type="entry name" value="Carbonic_anhydrase_a-class"/>
</dbReference>
<keyword evidence="2" id="KW-0812">Transmembrane</keyword>
<dbReference type="PROSITE" id="PS51144">
    <property type="entry name" value="ALPHA_CA_2"/>
    <property type="match status" value="1"/>
</dbReference>
<protein>
    <recommendedName>
        <fullName evidence="3">Alpha-carbonic anhydrase domain-containing protein</fullName>
    </recommendedName>
</protein>
<evidence type="ECO:0000256" key="1">
    <source>
        <dbReference type="ARBA" id="ARBA00010718"/>
    </source>
</evidence>
<gene>
    <name evidence="4" type="ORF">PMAYCL1PPCAC_09708</name>
</gene>
<evidence type="ECO:0000313" key="4">
    <source>
        <dbReference type="EMBL" id="GMR39513.1"/>
    </source>
</evidence>
<dbReference type="GO" id="GO:0006730">
    <property type="term" value="P:one-carbon metabolic process"/>
    <property type="evidence" value="ECO:0007669"/>
    <property type="project" value="TreeGrafter"/>
</dbReference>
<dbReference type="PANTHER" id="PTHR18952">
    <property type="entry name" value="CARBONIC ANHYDRASE"/>
    <property type="match status" value="1"/>
</dbReference>
<evidence type="ECO:0000313" key="5">
    <source>
        <dbReference type="Proteomes" id="UP001328107"/>
    </source>
</evidence>
<keyword evidence="2" id="KW-0472">Membrane</keyword>
<dbReference type="InterPro" id="IPR036398">
    <property type="entry name" value="CA_dom_sf"/>
</dbReference>
<dbReference type="GO" id="GO:0004089">
    <property type="term" value="F:carbonate dehydratase activity"/>
    <property type="evidence" value="ECO:0007669"/>
    <property type="project" value="InterPro"/>
</dbReference>
<dbReference type="EMBL" id="BTRK01000002">
    <property type="protein sequence ID" value="GMR39513.1"/>
    <property type="molecule type" value="Genomic_DNA"/>
</dbReference>
<keyword evidence="2" id="KW-1133">Transmembrane helix</keyword>
<dbReference type="GO" id="GO:0008270">
    <property type="term" value="F:zinc ion binding"/>
    <property type="evidence" value="ECO:0007669"/>
    <property type="project" value="InterPro"/>
</dbReference>
<accession>A0AAN5C6Q7</accession>
<feature type="non-terminal residue" evidence="4">
    <location>
        <position position="1"/>
    </location>
</feature>
<comment type="similarity">
    <text evidence="1">Belongs to the alpha-carbonic anhydrase family.</text>
</comment>
<dbReference type="SMART" id="SM01057">
    <property type="entry name" value="Carb_anhydrase"/>
    <property type="match status" value="1"/>
</dbReference>
<evidence type="ECO:0000256" key="2">
    <source>
        <dbReference type="SAM" id="Phobius"/>
    </source>
</evidence>
<comment type="caution">
    <text evidence="4">The sequence shown here is derived from an EMBL/GenBank/DDBJ whole genome shotgun (WGS) entry which is preliminary data.</text>
</comment>
<dbReference type="Pfam" id="PF00194">
    <property type="entry name" value="Carb_anhydrase"/>
    <property type="match status" value="1"/>
</dbReference>
<dbReference type="Proteomes" id="UP001328107">
    <property type="component" value="Unassembled WGS sequence"/>
</dbReference>
<dbReference type="SUPFAM" id="SSF51069">
    <property type="entry name" value="Carbonic anhydrase"/>
    <property type="match status" value="1"/>
</dbReference>